<dbReference type="InterPro" id="IPR001138">
    <property type="entry name" value="Zn2Cys6_DnaBD"/>
</dbReference>
<evidence type="ECO:0000256" key="7">
    <source>
        <dbReference type="ARBA" id="ARBA00023242"/>
    </source>
</evidence>
<evidence type="ECO:0000313" key="12">
    <source>
        <dbReference type="Proteomes" id="UP000509704"/>
    </source>
</evidence>
<dbReference type="CDD" id="cd00067">
    <property type="entry name" value="GAL4"/>
    <property type="match status" value="1"/>
</dbReference>
<dbReference type="PANTHER" id="PTHR47782:SF12">
    <property type="entry name" value="ZN(II)2CYS6 TRANSCRIPTION FACTOR (EUROFUNG)"/>
    <property type="match status" value="1"/>
</dbReference>
<evidence type="ECO:0000259" key="10">
    <source>
        <dbReference type="PROSITE" id="PS50048"/>
    </source>
</evidence>
<dbReference type="PROSITE" id="PS00463">
    <property type="entry name" value="ZN2_CY6_FUNGAL_1"/>
    <property type="match status" value="1"/>
</dbReference>
<keyword evidence="6" id="KW-0804">Transcription</keyword>
<keyword evidence="9" id="KW-0472">Membrane</keyword>
<dbReference type="OrthoDB" id="2399539at2759"/>
<dbReference type="Pfam" id="PF00172">
    <property type="entry name" value="Zn_clus"/>
    <property type="match status" value="1"/>
</dbReference>
<dbReference type="PROSITE" id="PS50048">
    <property type="entry name" value="ZN2_CY6_FUNGAL_2"/>
    <property type="match status" value="1"/>
</dbReference>
<protein>
    <recommendedName>
        <fullName evidence="10">Zn(2)-C6 fungal-type domain-containing protein</fullName>
    </recommendedName>
</protein>
<evidence type="ECO:0000256" key="4">
    <source>
        <dbReference type="ARBA" id="ARBA00023015"/>
    </source>
</evidence>
<dbReference type="GO" id="GO:0008270">
    <property type="term" value="F:zinc ion binding"/>
    <property type="evidence" value="ECO:0007669"/>
    <property type="project" value="InterPro"/>
</dbReference>
<dbReference type="EMBL" id="CP058609">
    <property type="protein sequence ID" value="QLG74115.1"/>
    <property type="molecule type" value="Genomic_DNA"/>
</dbReference>
<feature type="domain" description="Zn(2)-C6 fungal-type" evidence="10">
    <location>
        <begin position="39"/>
        <end position="69"/>
    </location>
</feature>
<evidence type="ECO:0000256" key="3">
    <source>
        <dbReference type="ARBA" id="ARBA00022833"/>
    </source>
</evidence>
<dbReference type="GO" id="GO:0005634">
    <property type="term" value="C:nucleus"/>
    <property type="evidence" value="ECO:0007669"/>
    <property type="project" value="UniProtKB-SubCell"/>
</dbReference>
<keyword evidence="9" id="KW-1133">Transmembrane helix</keyword>
<evidence type="ECO:0000256" key="8">
    <source>
        <dbReference type="SAM" id="MobiDB-lite"/>
    </source>
</evidence>
<accession>A0A7H9B5X7</accession>
<feature type="region of interest" description="Disordered" evidence="8">
    <location>
        <begin position="94"/>
        <end position="136"/>
    </location>
</feature>
<name>A0A7H9B5X7_ZYGMR</name>
<dbReference type="GO" id="GO:0043565">
    <property type="term" value="F:sequence-specific DNA binding"/>
    <property type="evidence" value="ECO:0007669"/>
    <property type="project" value="TreeGrafter"/>
</dbReference>
<dbReference type="InterPro" id="IPR052202">
    <property type="entry name" value="Yeast_MetPath_Reg"/>
</dbReference>
<dbReference type="GeneID" id="59237873"/>
<keyword evidence="12" id="KW-1185">Reference proteome</keyword>
<keyword evidence="3" id="KW-0862">Zinc</keyword>
<dbReference type="Pfam" id="PF04082">
    <property type="entry name" value="Fungal_trans"/>
    <property type="match status" value="1"/>
</dbReference>
<dbReference type="GO" id="GO:0006351">
    <property type="term" value="P:DNA-templated transcription"/>
    <property type="evidence" value="ECO:0007669"/>
    <property type="project" value="InterPro"/>
</dbReference>
<dbReference type="InterPro" id="IPR007219">
    <property type="entry name" value="XnlR_reg_dom"/>
</dbReference>
<keyword evidence="5" id="KW-0238">DNA-binding</keyword>
<evidence type="ECO:0000256" key="2">
    <source>
        <dbReference type="ARBA" id="ARBA00022723"/>
    </source>
</evidence>
<gene>
    <name evidence="11" type="ORF">HG535_0F06270</name>
</gene>
<dbReference type="AlphaFoldDB" id="A0A7H9B5X7"/>
<dbReference type="SMART" id="SM00906">
    <property type="entry name" value="Fungal_trans"/>
    <property type="match status" value="1"/>
</dbReference>
<dbReference type="Proteomes" id="UP000509704">
    <property type="component" value="Chromosome 6"/>
</dbReference>
<dbReference type="GO" id="GO:0045944">
    <property type="term" value="P:positive regulation of transcription by RNA polymerase II"/>
    <property type="evidence" value="ECO:0007669"/>
    <property type="project" value="TreeGrafter"/>
</dbReference>
<dbReference type="PANTHER" id="PTHR47782">
    <property type="entry name" value="ZN(II)2CYS6 TRANSCRIPTION FACTOR (EUROFUNG)-RELATED"/>
    <property type="match status" value="1"/>
</dbReference>
<evidence type="ECO:0000256" key="5">
    <source>
        <dbReference type="ARBA" id="ARBA00023125"/>
    </source>
</evidence>
<feature type="region of interest" description="Disordered" evidence="8">
    <location>
        <begin position="673"/>
        <end position="698"/>
    </location>
</feature>
<reference evidence="11 12" key="1">
    <citation type="submission" date="2020-07" db="EMBL/GenBank/DDBJ databases">
        <title>The yeast mating-type switching endonuclease HO is a domesticated member of an unorthodox homing genetic element family.</title>
        <authorList>
            <person name="Coughlan A.Y."/>
            <person name="Lombardi L."/>
            <person name="Braun-Galleani S."/>
            <person name="Martos A.R."/>
            <person name="Galeote V."/>
            <person name="Bigey F."/>
            <person name="Dequin S."/>
            <person name="Byrne K.P."/>
            <person name="Wolfe K.H."/>
        </authorList>
    </citation>
    <scope>NUCLEOTIDE SEQUENCE [LARGE SCALE GENOMIC DNA]</scope>
    <source>
        <strain evidence="11 12">NRRL Y-6702</strain>
    </source>
</reference>
<feature type="compositionally biased region" description="Low complexity" evidence="8">
    <location>
        <begin position="673"/>
        <end position="692"/>
    </location>
</feature>
<dbReference type="RefSeq" id="XP_037145840.1">
    <property type="nucleotide sequence ID" value="XM_037289945.1"/>
</dbReference>
<keyword evidence="4" id="KW-0805">Transcription regulation</keyword>
<feature type="compositionally biased region" description="Basic and acidic residues" evidence="8">
    <location>
        <begin position="110"/>
        <end position="122"/>
    </location>
</feature>
<dbReference type="InterPro" id="IPR036864">
    <property type="entry name" value="Zn2-C6_fun-type_DNA-bd_sf"/>
</dbReference>
<evidence type="ECO:0000256" key="9">
    <source>
        <dbReference type="SAM" id="Phobius"/>
    </source>
</evidence>
<feature type="transmembrane region" description="Helical" evidence="9">
    <location>
        <begin position="533"/>
        <end position="556"/>
    </location>
</feature>
<evidence type="ECO:0000256" key="6">
    <source>
        <dbReference type="ARBA" id="ARBA00023163"/>
    </source>
</evidence>
<dbReference type="CDD" id="cd12148">
    <property type="entry name" value="fungal_TF_MHR"/>
    <property type="match status" value="1"/>
</dbReference>
<evidence type="ECO:0000313" key="11">
    <source>
        <dbReference type="EMBL" id="QLG74115.1"/>
    </source>
</evidence>
<proteinExistence type="predicted"/>
<evidence type="ECO:0000256" key="1">
    <source>
        <dbReference type="ARBA" id="ARBA00004123"/>
    </source>
</evidence>
<dbReference type="Gene3D" id="4.10.240.10">
    <property type="entry name" value="Zn(2)-C6 fungal-type DNA-binding domain"/>
    <property type="match status" value="1"/>
</dbReference>
<comment type="subcellular location">
    <subcellularLocation>
        <location evidence="1">Nucleus</location>
    </subcellularLocation>
</comment>
<dbReference type="SUPFAM" id="SSF57701">
    <property type="entry name" value="Zn2/Cys6 DNA-binding domain"/>
    <property type="match status" value="1"/>
</dbReference>
<dbReference type="SMART" id="SM00066">
    <property type="entry name" value="GAL4"/>
    <property type="match status" value="1"/>
</dbReference>
<dbReference type="KEGG" id="zmk:HG535_0F06270"/>
<keyword evidence="2" id="KW-0479">Metal-binding</keyword>
<sequence length="734" mass="83431">MTSKVGKEIAKKEIGICSASFGIECGKMKKSGKKYQTGACCHCKRRRKKCNGQYPTCSNCRSASVVCTMIDLASGREIPRNYVEKLENKISDLERTLNSGKNRRNSTDSAEQKADMVEKPESQSEDEGVDELAGSGNKDLARDVGYITLAAAAEPRYLGASSAYSIAKVITHSIHYYQQKQRSVTVGKRNLLNSRNAHVEERQEQLLALEINKPNEETGRKLLKAYHRGVQCQYPFLDWSWVLRCFDEVIKKETQNDISSFFIYMIFAIGSQLIEGVSRTPSTLHARSYYNKAFEHITSIIEDTSIRSVQVYLILGIFSQKMPCGSSIWQTTGLAIRTSVALGLHRSLSHINKKSRQKEVDRASKDLRARVFWCAYSLERINGLVLGRPFGLSDVDIDVPFPDSEEYIVANHVFKLRKIQSSICVFVYGPRHFNEEEDEVNITRHQIMLELSSWKSTFPVNNHAKCTWETDNWCTISHHNSVLLLLRPVVLEVSEKKGRTPASTIEWFKIFTQSASAICLNYKELHSIQKLSYTWLALHCVFIAGLSFLYCIWLDCSLKILQWRKKSTIYDTISACSNILYVLAERWDSATVFRNSFEQMSRSILSKVENEDEETDAENDTLSPKREIMFKEFSYTADRIRNSYNSGSLRNLQPLHEAQEYGADLGPTDGVSFSIPSSVSSNSTPTGSVNNSFDRKEKMDDSAGDSIWDFLNNEGDQFLRTIFYDIEETLQTTK</sequence>
<dbReference type="GO" id="GO:0000981">
    <property type="term" value="F:DNA-binding transcription factor activity, RNA polymerase II-specific"/>
    <property type="evidence" value="ECO:0007669"/>
    <property type="project" value="InterPro"/>
</dbReference>
<keyword evidence="7" id="KW-0539">Nucleus</keyword>
<organism evidence="11 12">
    <name type="scientific">Zygotorulaspora mrakii</name>
    <name type="common">Zygosaccharomyces mrakii</name>
    <dbReference type="NCBI Taxonomy" id="42260"/>
    <lineage>
        <taxon>Eukaryota</taxon>
        <taxon>Fungi</taxon>
        <taxon>Dikarya</taxon>
        <taxon>Ascomycota</taxon>
        <taxon>Saccharomycotina</taxon>
        <taxon>Saccharomycetes</taxon>
        <taxon>Saccharomycetales</taxon>
        <taxon>Saccharomycetaceae</taxon>
        <taxon>Zygotorulaspora</taxon>
    </lineage>
</organism>
<keyword evidence="9" id="KW-0812">Transmembrane</keyword>